<evidence type="ECO:0000313" key="3">
    <source>
        <dbReference type="Proteomes" id="UP000092460"/>
    </source>
</evidence>
<feature type="transmembrane region" description="Helical" evidence="1">
    <location>
        <begin position="71"/>
        <end position="91"/>
    </location>
</feature>
<accession>A0A1B0AX15</accession>
<dbReference type="EnsemblMetazoa" id="GPPI011593-RA">
    <property type="protein sequence ID" value="GPPI011593-PA"/>
    <property type="gene ID" value="GPPI011593"/>
</dbReference>
<dbReference type="AlphaFoldDB" id="A0A1B0AX15"/>
<name>A0A1B0AX15_9MUSC</name>
<reference evidence="2" key="2">
    <citation type="submission" date="2020-05" db="UniProtKB">
        <authorList>
            <consortium name="EnsemblMetazoa"/>
        </authorList>
    </citation>
    <scope>IDENTIFICATION</scope>
    <source>
        <strain evidence="2">IAEA</strain>
    </source>
</reference>
<dbReference type="Proteomes" id="UP000092460">
    <property type="component" value="Unassembled WGS sequence"/>
</dbReference>
<proteinExistence type="predicted"/>
<keyword evidence="1" id="KW-1133">Transmembrane helix</keyword>
<reference evidence="3" key="1">
    <citation type="submission" date="2015-01" db="EMBL/GenBank/DDBJ databases">
        <authorList>
            <person name="Aksoy S."/>
            <person name="Warren W."/>
            <person name="Wilson R.K."/>
        </authorList>
    </citation>
    <scope>NUCLEOTIDE SEQUENCE [LARGE SCALE GENOMIC DNA]</scope>
    <source>
        <strain evidence="3">IAEA</strain>
    </source>
</reference>
<protein>
    <submittedName>
        <fullName evidence="2">Uncharacterized protein</fullName>
    </submittedName>
</protein>
<evidence type="ECO:0000313" key="2">
    <source>
        <dbReference type="EnsemblMetazoa" id="GPPI011593-PA"/>
    </source>
</evidence>
<dbReference type="VEuPathDB" id="VectorBase:GPPI011593"/>
<keyword evidence="1" id="KW-0812">Transmembrane</keyword>
<dbReference type="EMBL" id="JXJN01004967">
    <property type="status" value="NOT_ANNOTATED_CDS"/>
    <property type="molecule type" value="Genomic_DNA"/>
</dbReference>
<keyword evidence="1" id="KW-0472">Membrane</keyword>
<keyword evidence="3" id="KW-1185">Reference proteome</keyword>
<evidence type="ECO:0000256" key="1">
    <source>
        <dbReference type="SAM" id="Phobius"/>
    </source>
</evidence>
<sequence length="93" mass="10159">EEVFCNSTPYSAELIVDLVEPDPCSEVSRIVDNCLQNAFGPLSRRLNVSSCDDSMVSDACRTLALRPVANGCIFSFASSIFIVVNVLFFFLGD</sequence>
<organism evidence="2 3">
    <name type="scientific">Glossina palpalis gambiensis</name>
    <dbReference type="NCBI Taxonomy" id="67801"/>
    <lineage>
        <taxon>Eukaryota</taxon>
        <taxon>Metazoa</taxon>
        <taxon>Ecdysozoa</taxon>
        <taxon>Arthropoda</taxon>
        <taxon>Hexapoda</taxon>
        <taxon>Insecta</taxon>
        <taxon>Pterygota</taxon>
        <taxon>Neoptera</taxon>
        <taxon>Endopterygota</taxon>
        <taxon>Diptera</taxon>
        <taxon>Brachycera</taxon>
        <taxon>Muscomorpha</taxon>
        <taxon>Hippoboscoidea</taxon>
        <taxon>Glossinidae</taxon>
        <taxon>Glossina</taxon>
    </lineage>
</organism>